<dbReference type="InterPro" id="IPR027417">
    <property type="entry name" value="P-loop_NTPase"/>
</dbReference>
<dbReference type="VEuPathDB" id="MicrosporidiaDB:ECANGB1_508"/>
<dbReference type="InterPro" id="IPR006073">
    <property type="entry name" value="GTP-bd"/>
</dbReference>
<dbReference type="PROSITE" id="PS51710">
    <property type="entry name" value="G_OBG"/>
    <property type="match status" value="1"/>
</dbReference>
<dbReference type="PANTHER" id="PTHR43127">
    <property type="entry name" value="DEVELOPMENTALLY-REGULATED GTP-BINDING PROTEIN 2"/>
    <property type="match status" value="1"/>
</dbReference>
<dbReference type="InterPro" id="IPR012675">
    <property type="entry name" value="Beta-grasp_dom_sf"/>
</dbReference>
<keyword evidence="6" id="KW-1185">Reference proteome</keyword>
<dbReference type="PRINTS" id="PR00326">
    <property type="entry name" value="GTP1OBG"/>
</dbReference>
<dbReference type="SUPFAM" id="SSF52540">
    <property type="entry name" value="P-loop containing nucleoside triphosphate hydrolases"/>
    <property type="match status" value="1"/>
</dbReference>
<dbReference type="InterPro" id="IPR045001">
    <property type="entry name" value="DRG"/>
</dbReference>
<accession>A0A1Y1S4D2</accession>
<feature type="domain" description="TGS" evidence="4">
    <location>
        <begin position="285"/>
        <end position="361"/>
    </location>
</feature>
<evidence type="ECO:0000256" key="1">
    <source>
        <dbReference type="ARBA" id="ARBA00022741"/>
    </source>
</evidence>
<evidence type="ECO:0000313" key="5">
    <source>
        <dbReference type="EMBL" id="ORD93247.1"/>
    </source>
</evidence>
<dbReference type="InterPro" id="IPR031662">
    <property type="entry name" value="GTP-binding_2"/>
</dbReference>
<dbReference type="Gene3D" id="3.10.20.30">
    <property type="match status" value="1"/>
</dbReference>
<sequence length="363" mass="39981">MASTSDKIKEIENEIARTQKNKATEFHLGLLKAKLAKLRKEAMTPKGGGSTSHEGFDVAKSGVGRIGFVGFPSVGKSTLMSKLTGVNSEVAAYEFTTLTAIPGVVQYNGAKLQMIDLPGIIEGAKDGKGRGKQVIGVARSCSLIIICLDVSKPLMHKAVIERELEGAGIRLNKEPPRIKITKREKGGINITGGKFPPEMVKQIMGEFRLLNAEVTIQGNPTIDELIDVAAGNRKYMPCLYVLNKIDAISIEELDILSRIPHAVPISAEKGWNFDMLLKKIWADLNLIRIYAKPKGQPVDYDEPVILRAKRRTILDFCNSIHRAIMSKFKYAVVWGTSVKHQKQKVGKDHLLNDCDVVQIIKSI</sequence>
<evidence type="ECO:0000259" key="4">
    <source>
        <dbReference type="PROSITE" id="PS51880"/>
    </source>
</evidence>
<comment type="caution">
    <text evidence="5">The sequence shown here is derived from an EMBL/GenBank/DDBJ whole genome shotgun (WGS) entry which is preliminary data.</text>
</comment>
<dbReference type="InterPro" id="IPR012676">
    <property type="entry name" value="TGS-like"/>
</dbReference>
<dbReference type="PROSITE" id="PS00905">
    <property type="entry name" value="GTP1_OBG"/>
    <property type="match status" value="1"/>
</dbReference>
<dbReference type="Pfam" id="PF16897">
    <property type="entry name" value="MMR_HSR1_Xtn"/>
    <property type="match status" value="1"/>
</dbReference>
<dbReference type="PROSITE" id="PS51880">
    <property type="entry name" value="TGS"/>
    <property type="match status" value="1"/>
</dbReference>
<dbReference type="OrthoDB" id="603at2759"/>
<dbReference type="FunFam" id="3.10.20.30:FF:000003">
    <property type="entry name" value="Developmentally-regulated GTP-binding protein 1"/>
    <property type="match status" value="1"/>
</dbReference>
<dbReference type="Gene3D" id="3.40.50.300">
    <property type="entry name" value="P-loop containing nucleotide triphosphate hydrolases"/>
    <property type="match status" value="2"/>
</dbReference>
<gene>
    <name evidence="5" type="primary">DRG1</name>
    <name evidence="5" type="ORF">ECANGB1_508</name>
</gene>
<evidence type="ECO:0000256" key="2">
    <source>
        <dbReference type="ARBA" id="ARBA00023134"/>
    </source>
</evidence>
<evidence type="ECO:0000259" key="3">
    <source>
        <dbReference type="PROSITE" id="PS51710"/>
    </source>
</evidence>
<keyword evidence="2" id="KW-0342">GTP-binding</keyword>
<dbReference type="AlphaFoldDB" id="A0A1Y1S4D2"/>
<dbReference type="EMBL" id="LWDP01000133">
    <property type="protein sequence ID" value="ORD93247.1"/>
    <property type="molecule type" value="Genomic_DNA"/>
</dbReference>
<dbReference type="CDD" id="cd01896">
    <property type="entry name" value="DRG"/>
    <property type="match status" value="1"/>
</dbReference>
<dbReference type="GO" id="GO:0003924">
    <property type="term" value="F:GTPase activity"/>
    <property type="evidence" value="ECO:0007669"/>
    <property type="project" value="InterPro"/>
</dbReference>
<dbReference type="InterPro" id="IPR031167">
    <property type="entry name" value="G_OBG"/>
</dbReference>
<dbReference type="GO" id="GO:0005525">
    <property type="term" value="F:GTP binding"/>
    <property type="evidence" value="ECO:0007669"/>
    <property type="project" value="UniProtKB-KW"/>
</dbReference>
<proteinExistence type="predicted"/>
<dbReference type="GO" id="GO:1903833">
    <property type="term" value="P:positive regulation of cellular response to amino acid starvation"/>
    <property type="evidence" value="ECO:0007669"/>
    <property type="project" value="UniProtKB-ARBA"/>
</dbReference>
<dbReference type="Proteomes" id="UP000192639">
    <property type="component" value="Unassembled WGS sequence"/>
</dbReference>
<dbReference type="FunFam" id="3.40.50.300:FF:001436">
    <property type="entry name" value="Developmentally-regulated GTP-binding protein"/>
    <property type="match status" value="1"/>
</dbReference>
<dbReference type="InterPro" id="IPR004095">
    <property type="entry name" value="TGS"/>
</dbReference>
<keyword evidence="1" id="KW-0547">Nucleotide-binding</keyword>
<dbReference type="NCBIfam" id="TIGR00231">
    <property type="entry name" value="small_GTP"/>
    <property type="match status" value="1"/>
</dbReference>
<protein>
    <submittedName>
        <fullName evidence="5">DRG1</fullName>
    </submittedName>
</protein>
<dbReference type="SUPFAM" id="SSF81271">
    <property type="entry name" value="TGS-like"/>
    <property type="match status" value="1"/>
</dbReference>
<dbReference type="Pfam" id="PF02824">
    <property type="entry name" value="TGS"/>
    <property type="match status" value="1"/>
</dbReference>
<reference evidence="5 6" key="1">
    <citation type="journal article" date="2017" name="Environ. Microbiol.">
        <title>Decay of the glycolytic pathway and adaptation to intranuclear parasitism within Enterocytozoonidae microsporidia.</title>
        <authorList>
            <person name="Wiredu Boakye D."/>
            <person name="Jaroenlak P."/>
            <person name="Prachumwat A."/>
            <person name="Williams T.A."/>
            <person name="Bateman K.S."/>
            <person name="Itsathitphaisarn O."/>
            <person name="Sritunyalucksana K."/>
            <person name="Paszkiewicz K.H."/>
            <person name="Moore K.A."/>
            <person name="Stentiford G.D."/>
            <person name="Williams B.A."/>
        </authorList>
    </citation>
    <scope>NUCLEOTIDE SEQUENCE [LARGE SCALE GENOMIC DNA]</scope>
    <source>
        <strain evidence="5 6">GB1</strain>
    </source>
</reference>
<dbReference type="InterPro" id="IPR005225">
    <property type="entry name" value="Small_GTP-bd"/>
</dbReference>
<dbReference type="CDD" id="cd17230">
    <property type="entry name" value="TGS_DRG1"/>
    <property type="match status" value="1"/>
</dbReference>
<dbReference type="InterPro" id="IPR006074">
    <property type="entry name" value="GTP1-OBG_CS"/>
</dbReference>
<evidence type="ECO:0000313" key="6">
    <source>
        <dbReference type="Proteomes" id="UP000192639"/>
    </source>
</evidence>
<name>A0A1Y1S4D2_9MICR</name>
<feature type="domain" description="OBG-type G" evidence="3">
    <location>
        <begin position="64"/>
        <end position="285"/>
    </location>
</feature>
<organism evidence="5 6">
    <name type="scientific">Enterospora canceri</name>
    <dbReference type="NCBI Taxonomy" id="1081671"/>
    <lineage>
        <taxon>Eukaryota</taxon>
        <taxon>Fungi</taxon>
        <taxon>Fungi incertae sedis</taxon>
        <taxon>Microsporidia</taxon>
        <taxon>Enterocytozoonidae</taxon>
        <taxon>Enterospora</taxon>
    </lineage>
</organism>
<dbReference type="Pfam" id="PF01926">
    <property type="entry name" value="MMR_HSR1"/>
    <property type="match status" value="1"/>
</dbReference>